<name>A0ABV8UZP6_9GAMM</name>
<dbReference type="Pfam" id="PF18143">
    <property type="entry name" value="HAD_SAK_2"/>
    <property type="match status" value="1"/>
</dbReference>
<evidence type="ECO:0000256" key="1">
    <source>
        <dbReference type="SAM" id="Phobius"/>
    </source>
</evidence>
<gene>
    <name evidence="2" type="ORF">ACFOX3_01270</name>
</gene>
<dbReference type="EMBL" id="JBHSCX010000002">
    <property type="protein sequence ID" value="MFC4360908.1"/>
    <property type="molecule type" value="Genomic_DNA"/>
</dbReference>
<dbReference type="Proteomes" id="UP001595840">
    <property type="component" value="Unassembled WGS sequence"/>
</dbReference>
<organism evidence="2 3">
    <name type="scientific">Simiduia curdlanivorans</name>
    <dbReference type="NCBI Taxonomy" id="1492769"/>
    <lineage>
        <taxon>Bacteria</taxon>
        <taxon>Pseudomonadati</taxon>
        <taxon>Pseudomonadota</taxon>
        <taxon>Gammaproteobacteria</taxon>
        <taxon>Cellvibrionales</taxon>
        <taxon>Cellvibrionaceae</taxon>
        <taxon>Simiduia</taxon>
    </lineage>
</organism>
<proteinExistence type="predicted"/>
<keyword evidence="1" id="KW-1133">Transmembrane helix</keyword>
<keyword evidence="3" id="KW-1185">Reference proteome</keyword>
<dbReference type="InterPro" id="IPR036412">
    <property type="entry name" value="HAD-like_sf"/>
</dbReference>
<dbReference type="SUPFAM" id="SSF56784">
    <property type="entry name" value="HAD-like"/>
    <property type="match status" value="1"/>
</dbReference>
<feature type="transmembrane region" description="Helical" evidence="1">
    <location>
        <begin position="43"/>
        <end position="64"/>
    </location>
</feature>
<comment type="caution">
    <text evidence="2">The sequence shown here is derived from an EMBL/GenBank/DDBJ whole genome shotgun (WGS) entry which is preliminary data.</text>
</comment>
<protein>
    <submittedName>
        <fullName evidence="2">HAD domain-containing protein</fullName>
    </submittedName>
</protein>
<sequence>MSDSQLEKLIFLDIDGVVHKLNSGTHMHWEQCMKDPTFFLPELVARVLAIVGATGAGIVISSAWRRDFRVDQFNEVFDGKVVGVNGHFGGDFKEYKKGQIRYKECLTYIASNKLPTARWIAIDDQPKHYPGRNNIFITDASIGITEAIQDDCIRYLNR</sequence>
<keyword evidence="1" id="KW-0812">Transmembrane</keyword>
<dbReference type="RefSeq" id="WP_290261850.1">
    <property type="nucleotide sequence ID" value="NZ_JAUFQG010000004.1"/>
</dbReference>
<evidence type="ECO:0000313" key="3">
    <source>
        <dbReference type="Proteomes" id="UP001595840"/>
    </source>
</evidence>
<reference evidence="3" key="1">
    <citation type="journal article" date="2019" name="Int. J. Syst. Evol. Microbiol.">
        <title>The Global Catalogue of Microorganisms (GCM) 10K type strain sequencing project: providing services to taxonomists for standard genome sequencing and annotation.</title>
        <authorList>
            <consortium name="The Broad Institute Genomics Platform"/>
            <consortium name="The Broad Institute Genome Sequencing Center for Infectious Disease"/>
            <person name="Wu L."/>
            <person name="Ma J."/>
        </authorList>
    </citation>
    <scope>NUCLEOTIDE SEQUENCE [LARGE SCALE GENOMIC DNA]</scope>
    <source>
        <strain evidence="3">CECT 8570</strain>
    </source>
</reference>
<evidence type="ECO:0000313" key="2">
    <source>
        <dbReference type="EMBL" id="MFC4360908.1"/>
    </source>
</evidence>
<accession>A0ABV8UZP6</accession>
<keyword evidence="1" id="KW-0472">Membrane</keyword>